<keyword evidence="2" id="KW-1185">Reference proteome</keyword>
<evidence type="ECO:0000313" key="1">
    <source>
        <dbReference type="EMBL" id="WAW09260.1"/>
    </source>
</evidence>
<proteinExistence type="predicted"/>
<dbReference type="AlphaFoldDB" id="A0A9E9LTB3"/>
<reference evidence="1" key="1">
    <citation type="journal article" date="2022" name="Front. Microbiol.">
        <title>New perspectives on an old grouping: The genomic and phenotypic variability of Oxalobacter formigenes and the implications for calcium oxalate stone prevention.</title>
        <authorList>
            <person name="Chmiel J.A."/>
            <person name="Carr C."/>
            <person name="Stuivenberg G.A."/>
            <person name="Venema R."/>
            <person name="Chanyi R.M."/>
            <person name="Al K.F."/>
            <person name="Giguere D."/>
            <person name="Say H."/>
            <person name="Akouris P.P."/>
            <person name="Dominguez Romero S.A."/>
            <person name="Kwong A."/>
            <person name="Tai V."/>
            <person name="Koval S.F."/>
            <person name="Razvi H."/>
            <person name="Bjazevic J."/>
            <person name="Burton J.P."/>
        </authorList>
    </citation>
    <scope>NUCLEOTIDE SEQUENCE</scope>
    <source>
        <strain evidence="1">WoOx3</strain>
    </source>
</reference>
<organism evidence="1 2">
    <name type="scientific">Oxalobacter vibrioformis</name>
    <dbReference type="NCBI Taxonomy" id="933080"/>
    <lineage>
        <taxon>Bacteria</taxon>
        <taxon>Pseudomonadati</taxon>
        <taxon>Pseudomonadota</taxon>
        <taxon>Betaproteobacteria</taxon>
        <taxon>Burkholderiales</taxon>
        <taxon>Oxalobacteraceae</taxon>
        <taxon>Oxalobacter</taxon>
    </lineage>
</organism>
<gene>
    <name evidence="1" type="ORF">NB640_08265</name>
</gene>
<dbReference type="KEGG" id="ovb:NB640_08265"/>
<dbReference type="EMBL" id="CP098242">
    <property type="protein sequence ID" value="WAW09260.1"/>
    <property type="molecule type" value="Genomic_DNA"/>
</dbReference>
<evidence type="ECO:0000313" key="2">
    <source>
        <dbReference type="Proteomes" id="UP001156215"/>
    </source>
</evidence>
<sequence>MDTRIEADRVFENNEYIENIQKCHDGYLFNMKGLQTRIRLILTVNPEGGYNYYMSHSICTQTQRGNHLEDPAWAKDIPSTIQLALDSLTFHFQEAVDRGYQPIEEWMILNPWAETMAKFF</sequence>
<name>A0A9E9LTB3_9BURK</name>
<dbReference type="RefSeq" id="WP_269308255.1">
    <property type="nucleotide sequence ID" value="NZ_CP098242.1"/>
</dbReference>
<accession>A0A9E9LTB3</accession>
<protein>
    <submittedName>
        <fullName evidence="1">Uncharacterized protein</fullName>
    </submittedName>
</protein>
<dbReference type="Proteomes" id="UP001156215">
    <property type="component" value="Chromosome"/>
</dbReference>